<reference evidence="3 4" key="1">
    <citation type="submission" date="2019-04" db="EMBL/GenBank/DDBJ databases">
        <authorList>
            <person name="Li Y."/>
            <person name="Wang J."/>
        </authorList>
    </citation>
    <scope>NUCLEOTIDE SEQUENCE [LARGE SCALE GENOMIC DNA]</scope>
    <source>
        <strain evidence="3 4">DSM 14668</strain>
    </source>
</reference>
<evidence type="ECO:0000313" key="3">
    <source>
        <dbReference type="EMBL" id="TKD08570.1"/>
    </source>
</evidence>
<dbReference type="Gene3D" id="2.30.30.40">
    <property type="entry name" value="SH3 Domains"/>
    <property type="match status" value="1"/>
</dbReference>
<dbReference type="GO" id="GO:0007165">
    <property type="term" value="P:signal transduction"/>
    <property type="evidence" value="ECO:0007669"/>
    <property type="project" value="InterPro"/>
</dbReference>
<keyword evidence="4" id="KW-1185">Reference proteome</keyword>
<dbReference type="PROSITE" id="PS50851">
    <property type="entry name" value="CHEW"/>
    <property type="match status" value="1"/>
</dbReference>
<evidence type="ECO:0000313" key="4">
    <source>
        <dbReference type="Proteomes" id="UP000309215"/>
    </source>
</evidence>
<feature type="compositionally biased region" description="Basic and acidic residues" evidence="1">
    <location>
        <begin position="15"/>
        <end position="26"/>
    </location>
</feature>
<dbReference type="GO" id="GO:0006935">
    <property type="term" value="P:chemotaxis"/>
    <property type="evidence" value="ECO:0007669"/>
    <property type="project" value="InterPro"/>
</dbReference>
<dbReference type="PANTHER" id="PTHR22617">
    <property type="entry name" value="CHEMOTAXIS SENSOR HISTIDINE KINASE-RELATED"/>
    <property type="match status" value="1"/>
</dbReference>
<dbReference type="PANTHER" id="PTHR22617:SF23">
    <property type="entry name" value="CHEMOTAXIS PROTEIN CHEW"/>
    <property type="match status" value="1"/>
</dbReference>
<dbReference type="InterPro" id="IPR002545">
    <property type="entry name" value="CheW-lke_dom"/>
</dbReference>
<name>A0A4U1JDH3_9BACT</name>
<dbReference type="OrthoDB" id="5503090at2"/>
<dbReference type="EMBL" id="SSMQ01000013">
    <property type="protein sequence ID" value="TKD08570.1"/>
    <property type="molecule type" value="Genomic_DNA"/>
</dbReference>
<accession>A0A4U1JDH3</accession>
<sequence>MGRHDRGPAAPAVSRHRDPMSAREESVYEKLRTSLAELEEKLREGKTGEREVHPRILAERTRRIAREPTRLDRAPDSISCIVFERSGRRYAVQLESVDEVGPMSRITRVPGVPEYFLGVAARRGRIVAVVDLPLLFTPDARSESSAEHLVMASNAEVVCAVAADALHNIIEVNRRTIAKAMPTFPPLVQRHTLGVLEDRTVVLDLGSLLSDRSLRVEERG</sequence>
<gene>
    <name evidence="3" type="ORF">E8A74_14885</name>
</gene>
<dbReference type="SMART" id="SM00260">
    <property type="entry name" value="CheW"/>
    <property type="match status" value="1"/>
</dbReference>
<comment type="caution">
    <text evidence="3">The sequence shown here is derived from an EMBL/GenBank/DDBJ whole genome shotgun (WGS) entry which is preliminary data.</text>
</comment>
<proteinExistence type="predicted"/>
<dbReference type="SUPFAM" id="SSF50341">
    <property type="entry name" value="CheW-like"/>
    <property type="match status" value="1"/>
</dbReference>
<dbReference type="Gene3D" id="2.40.50.180">
    <property type="entry name" value="CheA-289, Domain 4"/>
    <property type="match status" value="1"/>
</dbReference>
<dbReference type="InterPro" id="IPR036061">
    <property type="entry name" value="CheW-like_dom_sf"/>
</dbReference>
<evidence type="ECO:0000256" key="1">
    <source>
        <dbReference type="SAM" id="MobiDB-lite"/>
    </source>
</evidence>
<dbReference type="Proteomes" id="UP000309215">
    <property type="component" value="Unassembled WGS sequence"/>
</dbReference>
<protein>
    <submittedName>
        <fullName evidence="3">Chemotaxis protein CheW</fullName>
    </submittedName>
</protein>
<dbReference type="InterPro" id="IPR039315">
    <property type="entry name" value="CheW"/>
</dbReference>
<dbReference type="AlphaFoldDB" id="A0A4U1JDH3"/>
<dbReference type="Pfam" id="PF01584">
    <property type="entry name" value="CheW"/>
    <property type="match status" value="1"/>
</dbReference>
<dbReference type="GO" id="GO:0005829">
    <property type="term" value="C:cytosol"/>
    <property type="evidence" value="ECO:0007669"/>
    <property type="project" value="TreeGrafter"/>
</dbReference>
<feature type="region of interest" description="Disordered" evidence="1">
    <location>
        <begin position="1"/>
        <end position="26"/>
    </location>
</feature>
<feature type="domain" description="CheW-like" evidence="2">
    <location>
        <begin position="77"/>
        <end position="214"/>
    </location>
</feature>
<organism evidence="3 4">
    <name type="scientific">Polyangium fumosum</name>
    <dbReference type="NCBI Taxonomy" id="889272"/>
    <lineage>
        <taxon>Bacteria</taxon>
        <taxon>Pseudomonadati</taxon>
        <taxon>Myxococcota</taxon>
        <taxon>Polyangia</taxon>
        <taxon>Polyangiales</taxon>
        <taxon>Polyangiaceae</taxon>
        <taxon>Polyangium</taxon>
    </lineage>
</organism>
<evidence type="ECO:0000259" key="2">
    <source>
        <dbReference type="PROSITE" id="PS50851"/>
    </source>
</evidence>